<protein>
    <recommendedName>
        <fullName evidence="4">Band 7 domain-containing protein</fullName>
    </recommendedName>
</protein>
<accession>A0A2S7KSI7</accession>
<comment type="caution">
    <text evidence="2">The sequence shown here is derived from an EMBL/GenBank/DDBJ whole genome shotgun (WGS) entry which is preliminary data.</text>
</comment>
<dbReference type="EMBL" id="MQUB01000001">
    <property type="protein sequence ID" value="PQB05592.1"/>
    <property type="molecule type" value="Genomic_DNA"/>
</dbReference>
<evidence type="ECO:0000313" key="2">
    <source>
        <dbReference type="EMBL" id="PQB05592.1"/>
    </source>
</evidence>
<dbReference type="AlphaFoldDB" id="A0A2S7KSI7"/>
<evidence type="ECO:0000256" key="1">
    <source>
        <dbReference type="SAM" id="SignalP"/>
    </source>
</evidence>
<dbReference type="PROSITE" id="PS51257">
    <property type="entry name" value="PROKAR_LIPOPROTEIN"/>
    <property type="match status" value="1"/>
</dbReference>
<dbReference type="OrthoDB" id="1447539at2"/>
<feature type="chain" id="PRO_5015683664" description="Band 7 domain-containing protein" evidence="1">
    <location>
        <begin position="25"/>
        <end position="207"/>
    </location>
</feature>
<dbReference type="Proteomes" id="UP000239800">
    <property type="component" value="Unassembled WGS sequence"/>
</dbReference>
<feature type="signal peptide" evidence="1">
    <location>
        <begin position="1"/>
        <end position="24"/>
    </location>
</feature>
<dbReference type="RefSeq" id="WP_104813539.1">
    <property type="nucleotide sequence ID" value="NZ_MQUB01000001.1"/>
</dbReference>
<keyword evidence="1" id="KW-0732">Signal</keyword>
<reference evidence="2 3" key="1">
    <citation type="submission" date="2016-11" db="EMBL/GenBank/DDBJ databases">
        <title>Trade-off between light-utilization and light-protection in marine flavobacteria.</title>
        <authorList>
            <person name="Kumagai Y."/>
        </authorList>
    </citation>
    <scope>NUCLEOTIDE SEQUENCE [LARGE SCALE GENOMIC DNA]</scope>
    <source>
        <strain evidence="2 3">NBRC 107741</strain>
    </source>
</reference>
<sequence>MRERALLFLITGLIIALSSCQNKAGDENQPLEGVLQDSTRLYGNVDYRFPALSQQTMEVLTLWPIFEEFKSEVTTMNGHSVGVIQNKSKRLIQHTDSLRKTIPDTLNTLPIYSRLMVTQTRAELLNQEANRDRLDTLLLEQALAELNLSVSSLFVQINEKFQKDQIDQQRAVDEQLELEKQKRFLDSIELLELQDQIRNDTVTNREN</sequence>
<keyword evidence="3" id="KW-1185">Reference proteome</keyword>
<evidence type="ECO:0008006" key="4">
    <source>
        <dbReference type="Google" id="ProtNLM"/>
    </source>
</evidence>
<name>A0A2S7KSI7_9FLAO</name>
<proteinExistence type="predicted"/>
<organism evidence="2 3">
    <name type="scientific">Aureitalea marina</name>
    <dbReference type="NCBI Taxonomy" id="930804"/>
    <lineage>
        <taxon>Bacteria</taxon>
        <taxon>Pseudomonadati</taxon>
        <taxon>Bacteroidota</taxon>
        <taxon>Flavobacteriia</taxon>
        <taxon>Flavobacteriales</taxon>
        <taxon>Flavobacteriaceae</taxon>
        <taxon>Aureitalea</taxon>
    </lineage>
</organism>
<gene>
    <name evidence="2" type="ORF">BST85_12315</name>
</gene>
<evidence type="ECO:0000313" key="3">
    <source>
        <dbReference type="Proteomes" id="UP000239800"/>
    </source>
</evidence>